<dbReference type="GO" id="GO:0003677">
    <property type="term" value="F:DNA binding"/>
    <property type="evidence" value="ECO:0007669"/>
    <property type="project" value="UniProtKB-KW"/>
</dbReference>
<dbReference type="InterPro" id="IPR001845">
    <property type="entry name" value="HTH_ArsR_DNA-bd_dom"/>
</dbReference>
<proteinExistence type="predicted"/>
<dbReference type="OrthoDB" id="8966183at2"/>
<dbReference type="AlphaFoldDB" id="A0A1H1WCE5"/>
<dbReference type="RefSeq" id="WP_091718545.1">
    <property type="nucleotide sequence ID" value="NZ_LT629779.1"/>
</dbReference>
<dbReference type="PANTHER" id="PTHR39515">
    <property type="entry name" value="CONSERVED PROTEIN"/>
    <property type="match status" value="1"/>
</dbReference>
<accession>A0A1H1WCE5</accession>
<keyword evidence="2" id="KW-0238">DNA-binding</keyword>
<dbReference type="Proteomes" id="UP000198751">
    <property type="component" value="Chromosome I"/>
</dbReference>
<dbReference type="InterPro" id="IPR011991">
    <property type="entry name" value="ArsR-like_HTH"/>
</dbReference>
<reference evidence="3" key="1">
    <citation type="submission" date="2016-10" db="EMBL/GenBank/DDBJ databases">
        <authorList>
            <person name="Varghese N."/>
            <person name="Submissions S."/>
        </authorList>
    </citation>
    <scope>NUCLEOTIDE SEQUENCE [LARGE SCALE GENOMIC DNA]</scope>
    <source>
        <strain evidence="3">IMMIB L-1606</strain>
    </source>
</reference>
<dbReference type="Gene3D" id="1.10.10.10">
    <property type="entry name" value="Winged helix-like DNA-binding domain superfamily/Winged helix DNA-binding domain"/>
    <property type="match status" value="1"/>
</dbReference>
<dbReference type="SMART" id="SM00347">
    <property type="entry name" value="HTH_MARR"/>
    <property type="match status" value="1"/>
</dbReference>
<dbReference type="InterPro" id="IPR052526">
    <property type="entry name" value="HTH-type_Bedaq_tolerance"/>
</dbReference>
<dbReference type="InterPro" id="IPR000835">
    <property type="entry name" value="HTH_MarR-typ"/>
</dbReference>
<protein>
    <submittedName>
        <fullName evidence="2">DNA-binding transcriptional regulator, MarR family</fullName>
    </submittedName>
</protein>
<dbReference type="PROSITE" id="PS50995">
    <property type="entry name" value="HTH_MARR_2"/>
    <property type="match status" value="1"/>
</dbReference>
<dbReference type="CDD" id="cd00090">
    <property type="entry name" value="HTH_ARSR"/>
    <property type="match status" value="1"/>
</dbReference>
<dbReference type="GO" id="GO:0003700">
    <property type="term" value="F:DNA-binding transcription factor activity"/>
    <property type="evidence" value="ECO:0007669"/>
    <property type="project" value="InterPro"/>
</dbReference>
<sequence>MSVAPATAADLVGHIFDLQRALRCVTMMNVKGQDTGIALQGVLKFIGEGETRAAHLAERLGVSPPVLSRHIAELADAGLVVRTPDPDDGRAQLLALSPRGKEKLAELIRHRAETLQGYLSDWNEDDAIATAAMLNKLTASLKNSIRARAAGTTTEHQTMQESLNG</sequence>
<evidence type="ECO:0000259" key="1">
    <source>
        <dbReference type="PROSITE" id="PS50995"/>
    </source>
</evidence>
<dbReference type="PANTHER" id="PTHR39515:SF2">
    <property type="entry name" value="HTH-TYPE TRANSCRIPTIONAL REGULATOR RV0880"/>
    <property type="match status" value="1"/>
</dbReference>
<evidence type="ECO:0000313" key="2">
    <source>
        <dbReference type="EMBL" id="SDS94917.1"/>
    </source>
</evidence>
<keyword evidence="3" id="KW-1185">Reference proteome</keyword>
<dbReference type="InterPro" id="IPR036388">
    <property type="entry name" value="WH-like_DNA-bd_sf"/>
</dbReference>
<gene>
    <name evidence="2" type="ORF">SAMN04489743_1287</name>
</gene>
<feature type="domain" description="HTH marR-type" evidence="1">
    <location>
        <begin position="8"/>
        <end position="139"/>
    </location>
</feature>
<dbReference type="SUPFAM" id="SSF46785">
    <property type="entry name" value="Winged helix' DNA-binding domain"/>
    <property type="match status" value="1"/>
</dbReference>
<name>A0A1H1WCE5_9MICC</name>
<dbReference type="EMBL" id="LT629779">
    <property type="protein sequence ID" value="SDS94917.1"/>
    <property type="molecule type" value="Genomic_DNA"/>
</dbReference>
<evidence type="ECO:0000313" key="3">
    <source>
        <dbReference type="Proteomes" id="UP000198751"/>
    </source>
</evidence>
<dbReference type="InterPro" id="IPR036390">
    <property type="entry name" value="WH_DNA-bd_sf"/>
</dbReference>
<organism evidence="2 3">
    <name type="scientific">Pseudarthrobacter equi</name>
    <dbReference type="NCBI Taxonomy" id="728066"/>
    <lineage>
        <taxon>Bacteria</taxon>
        <taxon>Bacillati</taxon>
        <taxon>Actinomycetota</taxon>
        <taxon>Actinomycetes</taxon>
        <taxon>Micrococcales</taxon>
        <taxon>Micrococcaceae</taxon>
        <taxon>Pseudarthrobacter</taxon>
    </lineage>
</organism>
<dbReference type="Pfam" id="PF12802">
    <property type="entry name" value="MarR_2"/>
    <property type="match status" value="1"/>
</dbReference>
<dbReference type="SMART" id="SM00418">
    <property type="entry name" value="HTH_ARSR"/>
    <property type="match status" value="1"/>
</dbReference>